<dbReference type="PANTHER" id="PTHR30244">
    <property type="entry name" value="TRANSAMINASE"/>
    <property type="match status" value="1"/>
</dbReference>
<protein>
    <recommendedName>
        <fullName evidence="5">DegT/DnrJ/EryC1/StrS aminotransferase family protein</fullName>
    </recommendedName>
</protein>
<evidence type="ECO:0000313" key="3">
    <source>
        <dbReference type="EMBL" id="RDH41490.1"/>
    </source>
</evidence>
<dbReference type="InterPro" id="IPR015422">
    <property type="entry name" value="PyrdxlP-dep_Trfase_small"/>
</dbReference>
<dbReference type="InterPro" id="IPR000653">
    <property type="entry name" value="DegT/StrS_aminotransferase"/>
</dbReference>
<accession>A0A4P9VH01</accession>
<reference evidence="3 4" key="1">
    <citation type="submission" date="2017-04" db="EMBL/GenBank/DDBJ databases">
        <title>Draft genome sequence of Zooshikella ganghwensis VG4 isolated from Red Sea sediments.</title>
        <authorList>
            <person name="Rehman Z."/>
            <person name="Alam I."/>
            <person name="Kamau A."/>
            <person name="Bajic V."/>
            <person name="Leiknes T."/>
        </authorList>
    </citation>
    <scope>NUCLEOTIDE SEQUENCE [LARGE SCALE GENOMIC DNA]</scope>
    <source>
        <strain evidence="3 4">VG4</strain>
    </source>
</reference>
<proteinExistence type="inferred from homology"/>
<dbReference type="InterPro" id="IPR015421">
    <property type="entry name" value="PyrdxlP-dep_Trfase_major"/>
</dbReference>
<dbReference type="Pfam" id="PF01041">
    <property type="entry name" value="DegT_DnrJ_EryC1"/>
    <property type="match status" value="1"/>
</dbReference>
<dbReference type="PANTHER" id="PTHR30244:SF36">
    <property type="entry name" value="3-OXO-GLUCOSE-6-PHOSPHATE:GLUTAMATE AMINOTRANSFERASE"/>
    <property type="match status" value="1"/>
</dbReference>
<dbReference type="GO" id="GO:0008483">
    <property type="term" value="F:transaminase activity"/>
    <property type="evidence" value="ECO:0007669"/>
    <property type="project" value="TreeGrafter"/>
</dbReference>
<dbReference type="Gene3D" id="3.90.1150.10">
    <property type="entry name" value="Aspartate Aminotransferase, domain 1"/>
    <property type="match status" value="1"/>
</dbReference>
<evidence type="ECO:0000256" key="2">
    <source>
        <dbReference type="ARBA" id="ARBA00037999"/>
    </source>
</evidence>
<dbReference type="GO" id="GO:0000271">
    <property type="term" value="P:polysaccharide biosynthetic process"/>
    <property type="evidence" value="ECO:0007669"/>
    <property type="project" value="TreeGrafter"/>
</dbReference>
<gene>
    <name evidence="3" type="ORF">B9G39_28145</name>
</gene>
<sequence length="274" mass="31802">MGANPVYVNVDKSFNIDPKDLGKIIDSKTKAIMPVCLYGSTRNIREVYHVAKSYNLKVIIDAAQCFGIPELIDYADIVVLSFNPFKNIGTFGKSGALITQCNDLSDQARRFSYHGFYEGKKNDKCLDWGYNGRMDNIQAAVLLKKLEYFELNSLKRCFLAHRYIEKLNKIENDNRIVLPVERNENTWHLFPIILNDKKSADLIEFGKSKSVEFDVYYPILSHEFKTNYASNYKHKDHLSKTSDIHSQIIHIPLHNHMSTYEQDNIIKVIYDFFR</sequence>
<keyword evidence="4" id="KW-1185">Reference proteome</keyword>
<evidence type="ECO:0000256" key="1">
    <source>
        <dbReference type="ARBA" id="ARBA00022898"/>
    </source>
</evidence>
<name>A0A4P9VH01_9GAMM</name>
<dbReference type="Gene3D" id="3.40.640.10">
    <property type="entry name" value="Type I PLP-dependent aspartate aminotransferase-like (Major domain)"/>
    <property type="match status" value="1"/>
</dbReference>
<evidence type="ECO:0008006" key="5">
    <source>
        <dbReference type="Google" id="ProtNLM"/>
    </source>
</evidence>
<dbReference type="InterPro" id="IPR015424">
    <property type="entry name" value="PyrdxlP-dep_Trfase"/>
</dbReference>
<keyword evidence="1" id="KW-0663">Pyridoxal phosphate</keyword>
<dbReference type="GO" id="GO:0030170">
    <property type="term" value="F:pyridoxal phosphate binding"/>
    <property type="evidence" value="ECO:0007669"/>
    <property type="project" value="TreeGrafter"/>
</dbReference>
<comment type="caution">
    <text evidence="3">The sequence shown here is derived from an EMBL/GenBank/DDBJ whole genome shotgun (WGS) entry which is preliminary data.</text>
</comment>
<organism evidence="3 4">
    <name type="scientific">Zooshikella ganghwensis</name>
    <dbReference type="NCBI Taxonomy" id="202772"/>
    <lineage>
        <taxon>Bacteria</taxon>
        <taxon>Pseudomonadati</taxon>
        <taxon>Pseudomonadota</taxon>
        <taxon>Gammaproteobacteria</taxon>
        <taxon>Oceanospirillales</taxon>
        <taxon>Zooshikellaceae</taxon>
        <taxon>Zooshikella</taxon>
    </lineage>
</organism>
<dbReference type="SUPFAM" id="SSF53383">
    <property type="entry name" value="PLP-dependent transferases"/>
    <property type="match status" value="1"/>
</dbReference>
<dbReference type="AlphaFoldDB" id="A0A4P9VH01"/>
<dbReference type="EMBL" id="NDXW01000008">
    <property type="protein sequence ID" value="RDH41490.1"/>
    <property type="molecule type" value="Genomic_DNA"/>
</dbReference>
<evidence type="ECO:0000313" key="4">
    <source>
        <dbReference type="Proteomes" id="UP000257039"/>
    </source>
</evidence>
<comment type="similarity">
    <text evidence="2">Belongs to the DegT/DnrJ/EryC1 family.</text>
</comment>
<dbReference type="Proteomes" id="UP000257039">
    <property type="component" value="Unassembled WGS sequence"/>
</dbReference>